<dbReference type="GO" id="GO:0035556">
    <property type="term" value="P:intracellular signal transduction"/>
    <property type="evidence" value="ECO:0007669"/>
    <property type="project" value="InterPro"/>
</dbReference>
<dbReference type="InterPro" id="IPR001711">
    <property type="entry name" value="PLipase_C_Pinositol-sp_Y"/>
</dbReference>
<dbReference type="Gene3D" id="2.60.40.150">
    <property type="entry name" value="C2 domain"/>
    <property type="match status" value="1"/>
</dbReference>
<dbReference type="GO" id="GO:0046872">
    <property type="term" value="F:metal ion binding"/>
    <property type="evidence" value="ECO:0007669"/>
    <property type="project" value="UniProtKB-KW"/>
</dbReference>
<comment type="catalytic activity">
    <reaction evidence="11">
        <text>a 1,2-diacyl-sn-glycero-3-phospho-(1D-myo-inositol-4,5-bisphosphate) + H2O = 1D-myo-inositol 1,4,5-trisphosphate + a 1,2-diacyl-sn-glycerol + H(+)</text>
        <dbReference type="Rhea" id="RHEA:33179"/>
        <dbReference type="ChEBI" id="CHEBI:15377"/>
        <dbReference type="ChEBI" id="CHEBI:15378"/>
        <dbReference type="ChEBI" id="CHEBI:17815"/>
        <dbReference type="ChEBI" id="CHEBI:58456"/>
        <dbReference type="ChEBI" id="CHEBI:203600"/>
        <dbReference type="EC" id="3.1.4.11"/>
    </reaction>
</comment>
<evidence type="ECO:0000256" key="11">
    <source>
        <dbReference type="RuleBase" id="RU361133"/>
    </source>
</evidence>
<feature type="domain" description="PI-PLC Y-box" evidence="14">
    <location>
        <begin position="322"/>
        <end position="435"/>
    </location>
</feature>
<evidence type="ECO:0000313" key="16">
    <source>
        <dbReference type="Proteomes" id="UP000319801"/>
    </source>
</evidence>
<feature type="region of interest" description="Disordered" evidence="12">
    <location>
        <begin position="1061"/>
        <end position="1082"/>
    </location>
</feature>
<dbReference type="CDD" id="cd00275">
    <property type="entry name" value="C2_PLC_like"/>
    <property type="match status" value="1"/>
</dbReference>
<evidence type="ECO:0000256" key="6">
    <source>
        <dbReference type="ARBA" id="ARBA00022837"/>
    </source>
</evidence>
<dbReference type="Proteomes" id="UP000319801">
    <property type="component" value="Unassembled WGS sequence"/>
</dbReference>
<dbReference type="EMBL" id="VCAZ01000002">
    <property type="protein sequence ID" value="TSK14618.1"/>
    <property type="molecule type" value="Genomic_DNA"/>
</dbReference>
<keyword evidence="8 11" id="KW-0443">Lipid metabolism</keyword>
<evidence type="ECO:0000259" key="13">
    <source>
        <dbReference type="PROSITE" id="PS50004"/>
    </source>
</evidence>
<dbReference type="Pfam" id="PF00168">
    <property type="entry name" value="C2"/>
    <property type="match status" value="1"/>
</dbReference>
<dbReference type="OrthoDB" id="269822at2759"/>
<dbReference type="InterPro" id="IPR022677">
    <property type="entry name" value="NMT_C"/>
</dbReference>
<dbReference type="InterPro" id="IPR022678">
    <property type="entry name" value="NMT_CS"/>
</dbReference>
<sequence>MTYDEVQMLLQMINIDLDEQYALRLFKKCDRSADNRLDHSEIELFCRELLRRPELDAVFLEYSSNGRVLSTVDLREFLKAQGEDNTLVHAQSLILTYELNEWARKNQLMTANGFTMYMLSKENLVFDPDHDRVYQDMNRPLSHYFISSSHNTYLTKDQVMSESSAEPYIRALNHGCRCVELDCWDGDREPVIYHGHTLTSKVPFREVVEAIAEYAFKASPYPLILSLENHCSVEQQAVMAQQLRSILGDKLLTKPLNNHQCDNLPSPEELKWKILVKGKKIRLEHDSSSSSESSCSEDESKAEGKVKAKKESKKVSKLSPELSDLVVYTCSIPFKGFHQTALKPNEISSFSESQALKHIKNTGKLFVRHNSQQLSRIYPSGQRLQSSNYNPQDMWNAGCQIVALNFQTHGEQMDLNQGRFLPNGRCGYVLKPSFLCQPDSEFNPENTGGGPGHNPTLLIIKVISAQQLPKPNTEKLNSIVDPMVWVETHGAPIDNNRKKTHRIDNNGMWDCTFKFLLHVPELVLVRFVVEDHDYTARNEFLGQFTLPFTSMRTVSAFDALEFDDCVFHINFSKKNSHQSDDVAGKEKIQTKKDKGETWAKEGPPDPFKILNSLSEEKQQEIQKALHLFSLGEGPPKSLKEAQRHNFIFWNSQPVPKIGEEVLSHGPIQTEKPNIRQDCYSLPEGFCWETLDLETLEQLEELCTLLNENYTAEDDNTLRFHCSPEFLRWALCPPGWQPEWHCGVRVSSNKKLVGFISAVPATVKIYSTEKKMVEVNFLCVHKKLRSKRMAPVLIREITRRVQQQEIYQAIYRANVVLPTPVTSFRNWYRSLNPRKLIELNFSTLPPHMTLQRVLKLNRLPEMTKTAGLRLMTLADVPKVHNLLSDYLKDFYLLPILNEEETKHLLLPRDGVIDTYVVEGLGGKITDLVSFYTRSSTVLNHPTYRGLKSAHAFYTVTTVTPLKQLMEDVLIIAKSRGFDVFNALEVMRNKSFLEPLKFTQGDNTTHYYLYNWKCPNVTPDKVSALHDVWNEVGPWLVHLVSGMSGLGSSLRAGFVFGLNAEQSESGARDGGRDLNFSKRQGRLV</sequence>
<evidence type="ECO:0000313" key="15">
    <source>
        <dbReference type="EMBL" id="TSK14618.1"/>
    </source>
</evidence>
<keyword evidence="11" id="KW-0378">Hydrolase</keyword>
<keyword evidence="7 11" id="KW-0442">Lipid degradation</keyword>
<keyword evidence="3" id="KW-0963">Cytoplasm</keyword>
<keyword evidence="6" id="KW-0106">Calcium</keyword>
<comment type="similarity">
    <text evidence="2">Belongs to the NMT family.</text>
</comment>
<dbReference type="EC" id="3.1.4.11" evidence="11"/>
<dbReference type="Gene3D" id="3.40.630.170">
    <property type="match status" value="1"/>
</dbReference>
<dbReference type="InterPro" id="IPR016181">
    <property type="entry name" value="Acyl_CoA_acyltransferase"/>
</dbReference>
<dbReference type="SUPFAM" id="SSF49562">
    <property type="entry name" value="C2 domain (Calcium/lipid-binding domain, CaLB)"/>
    <property type="match status" value="1"/>
</dbReference>
<dbReference type="InterPro" id="IPR022676">
    <property type="entry name" value="NMT_N"/>
</dbReference>
<comment type="caution">
    <text evidence="15">The sequence shown here is derived from an EMBL/GenBank/DDBJ whole genome shotgun (WGS) entry which is preliminary data.</text>
</comment>
<dbReference type="GO" id="GO:0004379">
    <property type="term" value="F:glycylpeptide N-tetradecanoyltransferase activity"/>
    <property type="evidence" value="ECO:0007669"/>
    <property type="project" value="InterPro"/>
</dbReference>
<protein>
    <recommendedName>
        <fullName evidence="11">Phosphoinositide phospholipase C</fullName>
        <ecNumber evidence="11">3.1.4.11</ecNumber>
    </recommendedName>
</protein>
<dbReference type="InterPro" id="IPR011992">
    <property type="entry name" value="EF-hand-dom_pair"/>
</dbReference>
<dbReference type="SUPFAM" id="SSF55729">
    <property type="entry name" value="Acyl-CoA N-acyltransferases (Nat)"/>
    <property type="match status" value="2"/>
</dbReference>
<keyword evidence="16" id="KW-1185">Reference proteome</keyword>
<organism evidence="15 16">
    <name type="scientific">Bagarius yarrelli</name>
    <name type="common">Goonch</name>
    <name type="synonym">Bagrus yarrelli</name>
    <dbReference type="NCBI Taxonomy" id="175774"/>
    <lineage>
        <taxon>Eukaryota</taxon>
        <taxon>Metazoa</taxon>
        <taxon>Chordata</taxon>
        <taxon>Craniata</taxon>
        <taxon>Vertebrata</taxon>
        <taxon>Euteleostomi</taxon>
        <taxon>Actinopterygii</taxon>
        <taxon>Neopterygii</taxon>
        <taxon>Teleostei</taxon>
        <taxon>Ostariophysi</taxon>
        <taxon>Siluriformes</taxon>
        <taxon>Sisoridae</taxon>
        <taxon>Sisorinae</taxon>
        <taxon>Bagarius</taxon>
    </lineage>
</organism>
<dbReference type="GO" id="GO:0005737">
    <property type="term" value="C:cytoplasm"/>
    <property type="evidence" value="ECO:0007669"/>
    <property type="project" value="UniProtKB-SubCell"/>
</dbReference>
<comment type="subcellular location">
    <subcellularLocation>
        <location evidence="1">Cytoplasm</location>
    </subcellularLocation>
</comment>
<proteinExistence type="inferred from homology"/>
<name>A0A556TIQ8_BAGYA</name>
<dbReference type="PANTHER" id="PTHR10336">
    <property type="entry name" value="PHOSPHOINOSITIDE-SPECIFIC PHOSPHOLIPASE C FAMILY PROTEIN"/>
    <property type="match status" value="1"/>
</dbReference>
<keyword evidence="9" id="KW-0807">Transducer</keyword>
<dbReference type="AlphaFoldDB" id="A0A556TIQ8"/>
<dbReference type="InterPro" id="IPR018247">
    <property type="entry name" value="EF_Hand_1_Ca_BS"/>
</dbReference>
<dbReference type="InterPro" id="IPR001192">
    <property type="entry name" value="PI-PLC_fam"/>
</dbReference>
<dbReference type="PROSITE" id="PS50008">
    <property type="entry name" value="PIPLC_Y_DOMAIN"/>
    <property type="match status" value="1"/>
</dbReference>
<dbReference type="PANTHER" id="PTHR10336:SF153">
    <property type="entry name" value="PHOSPHOINOSITIDE PHOSPHOLIPASE C"/>
    <property type="match status" value="1"/>
</dbReference>
<dbReference type="InterPro" id="IPR017946">
    <property type="entry name" value="PLC-like_Pdiesterase_TIM-brl"/>
</dbReference>
<evidence type="ECO:0000256" key="4">
    <source>
        <dbReference type="ARBA" id="ARBA00022679"/>
    </source>
</evidence>
<dbReference type="Pfam" id="PF00388">
    <property type="entry name" value="PI-PLC-X"/>
    <property type="match status" value="1"/>
</dbReference>
<evidence type="ECO:0000256" key="5">
    <source>
        <dbReference type="ARBA" id="ARBA00022723"/>
    </source>
</evidence>
<dbReference type="Gene3D" id="3.20.20.190">
    <property type="entry name" value="Phosphatidylinositol (PI) phosphodiesterase"/>
    <property type="match status" value="1"/>
</dbReference>
<reference evidence="15 16" key="1">
    <citation type="journal article" date="2019" name="Genome Biol. Evol.">
        <title>Whole-Genome Sequencing of the Giant Devil Catfish, Bagarius yarrelli.</title>
        <authorList>
            <person name="Jiang W."/>
            <person name="Lv Y."/>
            <person name="Cheng L."/>
            <person name="Yang K."/>
            <person name="Chao B."/>
            <person name="Wang X."/>
            <person name="Li Y."/>
            <person name="Pan X."/>
            <person name="You X."/>
            <person name="Zhang Y."/>
            <person name="Yang J."/>
            <person name="Li J."/>
            <person name="Zhang X."/>
            <person name="Liu S."/>
            <person name="Sun C."/>
            <person name="Yang J."/>
            <person name="Shi Q."/>
        </authorList>
    </citation>
    <scope>NUCLEOTIDE SEQUENCE [LARGE SCALE GENOMIC DNA]</scope>
    <source>
        <strain evidence="15">JWS20170419001</strain>
        <tissue evidence="15">Muscle</tissue>
    </source>
</reference>
<dbReference type="PROSITE" id="PS00018">
    <property type="entry name" value="EF_HAND_1"/>
    <property type="match status" value="1"/>
</dbReference>
<dbReference type="GO" id="GO:0016042">
    <property type="term" value="P:lipid catabolic process"/>
    <property type="evidence" value="ECO:0007669"/>
    <property type="project" value="UniProtKB-KW"/>
</dbReference>
<dbReference type="Pfam" id="PF01233">
    <property type="entry name" value="NMT"/>
    <property type="match status" value="1"/>
</dbReference>
<dbReference type="PRINTS" id="PR00390">
    <property type="entry name" value="PHPHLIPASEC"/>
</dbReference>
<evidence type="ECO:0000256" key="7">
    <source>
        <dbReference type="ARBA" id="ARBA00022963"/>
    </source>
</evidence>
<dbReference type="SMART" id="SM00239">
    <property type="entry name" value="C2"/>
    <property type="match status" value="1"/>
</dbReference>
<dbReference type="Pfam" id="PF14788">
    <property type="entry name" value="EF-hand_10"/>
    <property type="match status" value="1"/>
</dbReference>
<evidence type="ECO:0000259" key="14">
    <source>
        <dbReference type="PROSITE" id="PS50008"/>
    </source>
</evidence>
<evidence type="ECO:0000256" key="8">
    <source>
        <dbReference type="ARBA" id="ARBA00023098"/>
    </source>
</evidence>
<feature type="region of interest" description="Disordered" evidence="12">
    <location>
        <begin position="578"/>
        <end position="601"/>
    </location>
</feature>
<dbReference type="SMART" id="SM00149">
    <property type="entry name" value="PLCYc"/>
    <property type="match status" value="1"/>
</dbReference>
<dbReference type="InterPro" id="IPR000008">
    <property type="entry name" value="C2_dom"/>
</dbReference>
<dbReference type="InterPro" id="IPR039504">
    <property type="entry name" value="PLC-delta3_EF-hand"/>
</dbReference>
<evidence type="ECO:0000256" key="2">
    <source>
        <dbReference type="ARBA" id="ARBA00009469"/>
    </source>
</evidence>
<dbReference type="GO" id="GO:0005886">
    <property type="term" value="C:plasma membrane"/>
    <property type="evidence" value="ECO:0007669"/>
    <property type="project" value="TreeGrafter"/>
</dbReference>
<dbReference type="SUPFAM" id="SSF51695">
    <property type="entry name" value="PLC-like phosphodiesterases"/>
    <property type="match status" value="1"/>
</dbReference>
<dbReference type="InterPro" id="IPR000909">
    <property type="entry name" value="PLipase_C_PInositol-sp_X_dom"/>
</dbReference>
<dbReference type="SMART" id="SM00148">
    <property type="entry name" value="PLCXc"/>
    <property type="match status" value="1"/>
</dbReference>
<dbReference type="GO" id="GO:0004435">
    <property type="term" value="F:phosphatidylinositol-4,5-bisphosphate phospholipase C activity"/>
    <property type="evidence" value="ECO:0007669"/>
    <property type="project" value="UniProtKB-EC"/>
</dbReference>
<evidence type="ECO:0000256" key="1">
    <source>
        <dbReference type="ARBA" id="ARBA00004496"/>
    </source>
</evidence>
<dbReference type="FunFam" id="3.20.20.190:FF:000022">
    <property type="entry name" value="Phosphoinositide phospholipase C"/>
    <property type="match status" value="1"/>
</dbReference>
<feature type="domain" description="C2" evidence="13">
    <location>
        <begin position="436"/>
        <end position="562"/>
    </location>
</feature>
<dbReference type="InterPro" id="IPR035892">
    <property type="entry name" value="C2_domain_sf"/>
</dbReference>
<keyword evidence="10" id="KW-0012">Acyltransferase</keyword>
<dbReference type="PROSITE" id="PS00975">
    <property type="entry name" value="NMT_1"/>
    <property type="match status" value="1"/>
</dbReference>
<evidence type="ECO:0000256" key="12">
    <source>
        <dbReference type="SAM" id="MobiDB-lite"/>
    </source>
</evidence>
<dbReference type="Gene3D" id="1.10.238.10">
    <property type="entry name" value="EF-hand"/>
    <property type="match status" value="2"/>
</dbReference>
<dbReference type="SUPFAM" id="SSF47473">
    <property type="entry name" value="EF-hand"/>
    <property type="match status" value="1"/>
</dbReference>
<evidence type="ECO:0000256" key="3">
    <source>
        <dbReference type="ARBA" id="ARBA00022490"/>
    </source>
</evidence>
<dbReference type="FunFam" id="3.40.630.170:FF:000003">
    <property type="entry name" value="Glycylpeptide N-tetradecanoyltransferase"/>
    <property type="match status" value="1"/>
</dbReference>
<keyword evidence="5" id="KW-0479">Metal-binding</keyword>
<keyword evidence="4" id="KW-0808">Transferase</keyword>
<feature type="region of interest" description="Disordered" evidence="12">
    <location>
        <begin position="286"/>
        <end position="313"/>
    </location>
</feature>
<feature type="compositionally biased region" description="Basic and acidic residues" evidence="12">
    <location>
        <begin position="1064"/>
        <end position="1074"/>
    </location>
</feature>
<dbReference type="FunFam" id="1.10.238.10:FF:000005">
    <property type="entry name" value="Phosphoinositide phospholipase C"/>
    <property type="match status" value="1"/>
</dbReference>
<dbReference type="PROSITE" id="PS50007">
    <property type="entry name" value="PIPLC_X_DOMAIN"/>
    <property type="match status" value="1"/>
</dbReference>
<gene>
    <name evidence="15" type="ORF">Baya_0601</name>
</gene>
<dbReference type="PROSITE" id="PS50004">
    <property type="entry name" value="C2"/>
    <property type="match status" value="1"/>
</dbReference>
<accession>A0A556TIQ8</accession>
<evidence type="ECO:0000256" key="10">
    <source>
        <dbReference type="ARBA" id="ARBA00023315"/>
    </source>
</evidence>
<evidence type="ECO:0000256" key="9">
    <source>
        <dbReference type="ARBA" id="ARBA00023224"/>
    </source>
</evidence>
<dbReference type="Pfam" id="PF02799">
    <property type="entry name" value="NMT_C"/>
    <property type="match status" value="1"/>
</dbReference>
<dbReference type="Pfam" id="PF00387">
    <property type="entry name" value="PI-PLC-Y"/>
    <property type="match status" value="1"/>
</dbReference>